<keyword evidence="13" id="KW-1185">Reference proteome</keyword>
<organism evidence="12 13">
    <name type="scientific">Zygotorulaspora mrakii</name>
    <name type="common">Zygosaccharomyces mrakii</name>
    <dbReference type="NCBI Taxonomy" id="42260"/>
    <lineage>
        <taxon>Eukaryota</taxon>
        <taxon>Fungi</taxon>
        <taxon>Dikarya</taxon>
        <taxon>Ascomycota</taxon>
        <taxon>Saccharomycotina</taxon>
        <taxon>Saccharomycetes</taxon>
        <taxon>Saccharomycetales</taxon>
        <taxon>Saccharomycetaceae</taxon>
        <taxon>Zygotorulaspora</taxon>
    </lineage>
</organism>
<feature type="active site" description="Nucleophile" evidence="9">
    <location>
        <position position="165"/>
    </location>
</feature>
<evidence type="ECO:0000256" key="4">
    <source>
        <dbReference type="ARBA" id="ARBA00022763"/>
    </source>
</evidence>
<keyword evidence="7" id="KW-0234">DNA repair</keyword>
<keyword evidence="4" id="KW-0227">DNA damage</keyword>
<dbReference type="AlphaFoldDB" id="A0A7H9AXZ5"/>
<dbReference type="OrthoDB" id="47785at2759"/>
<evidence type="ECO:0000256" key="2">
    <source>
        <dbReference type="ARBA" id="ARBA00010205"/>
    </source>
</evidence>
<dbReference type="PANTHER" id="PTHR12415">
    <property type="entry name" value="TYROSYL-DNA PHOSPHODIESTERASE 1"/>
    <property type="match status" value="1"/>
</dbReference>
<dbReference type="InterPro" id="IPR010347">
    <property type="entry name" value="Tdp1"/>
</dbReference>
<dbReference type="GO" id="GO:0003690">
    <property type="term" value="F:double-stranded DNA binding"/>
    <property type="evidence" value="ECO:0007669"/>
    <property type="project" value="TreeGrafter"/>
</dbReference>
<evidence type="ECO:0000256" key="7">
    <source>
        <dbReference type="ARBA" id="ARBA00023204"/>
    </source>
</evidence>
<keyword evidence="6" id="KW-0269">Exonuclease</keyword>
<dbReference type="PANTHER" id="PTHR12415:SF0">
    <property type="entry name" value="TYROSYL-DNA PHOSPHODIESTERASE 1"/>
    <property type="match status" value="1"/>
</dbReference>
<dbReference type="GO" id="GO:0004527">
    <property type="term" value="F:exonuclease activity"/>
    <property type="evidence" value="ECO:0007669"/>
    <property type="project" value="UniProtKB-KW"/>
</dbReference>
<evidence type="ECO:0000256" key="9">
    <source>
        <dbReference type="PIRSR" id="PIRSR610347-1"/>
    </source>
</evidence>
<comment type="subcellular location">
    <subcellularLocation>
        <location evidence="1">Nucleus</location>
    </subcellularLocation>
</comment>
<evidence type="ECO:0000256" key="5">
    <source>
        <dbReference type="ARBA" id="ARBA00022801"/>
    </source>
</evidence>
<keyword evidence="8" id="KW-0539">Nucleus</keyword>
<dbReference type="GO" id="GO:0005634">
    <property type="term" value="C:nucleus"/>
    <property type="evidence" value="ECO:0007669"/>
    <property type="project" value="UniProtKB-SubCell"/>
</dbReference>
<evidence type="ECO:0000256" key="10">
    <source>
        <dbReference type="PIRSR" id="PIRSR610347-2"/>
    </source>
</evidence>
<dbReference type="RefSeq" id="XP_037143016.1">
    <property type="nucleotide sequence ID" value="XM_037287121.1"/>
</dbReference>
<keyword evidence="5" id="KW-0378">Hydrolase</keyword>
<dbReference type="GO" id="GO:0017005">
    <property type="term" value="F:3'-tyrosyl-DNA phosphodiesterase activity"/>
    <property type="evidence" value="ECO:0007669"/>
    <property type="project" value="TreeGrafter"/>
</dbReference>
<dbReference type="EMBL" id="CP058605">
    <property type="protein sequence ID" value="QLG71288.1"/>
    <property type="molecule type" value="Genomic_DNA"/>
</dbReference>
<proteinExistence type="inferred from homology"/>
<gene>
    <name evidence="12" type="ORF">HG535_0B03270</name>
</gene>
<dbReference type="GO" id="GO:0006281">
    <property type="term" value="P:DNA repair"/>
    <property type="evidence" value="ECO:0007669"/>
    <property type="project" value="UniProtKB-KW"/>
</dbReference>
<name>A0A7H9AXZ5_ZYGMR</name>
<feature type="binding site" evidence="10">
    <location>
        <position position="167"/>
    </location>
    <ligand>
        <name>substrate</name>
    </ligand>
</feature>
<evidence type="ECO:0000313" key="12">
    <source>
        <dbReference type="EMBL" id="QLG71288.1"/>
    </source>
</evidence>
<feature type="binding site" evidence="10">
    <location>
        <position position="410"/>
    </location>
    <ligand>
        <name>substrate</name>
    </ligand>
</feature>
<evidence type="ECO:0000313" key="13">
    <source>
        <dbReference type="Proteomes" id="UP000509704"/>
    </source>
</evidence>
<dbReference type="SUPFAM" id="SSF56024">
    <property type="entry name" value="Phospholipase D/nuclease"/>
    <property type="match status" value="2"/>
</dbReference>
<comment type="similarity">
    <text evidence="2">Belongs to the tyrosyl-DNA phosphodiesterase family.</text>
</comment>
<reference evidence="12 13" key="1">
    <citation type="submission" date="2020-07" db="EMBL/GenBank/DDBJ databases">
        <title>The yeast mating-type switching endonuclease HO is a domesticated member of an unorthodox homing genetic element family.</title>
        <authorList>
            <person name="Coughlan A.Y."/>
            <person name="Lombardi L."/>
            <person name="Braun-Galleani S."/>
            <person name="Martos A.R."/>
            <person name="Galeote V."/>
            <person name="Bigey F."/>
            <person name="Dequin S."/>
            <person name="Byrne K.P."/>
            <person name="Wolfe K.H."/>
        </authorList>
    </citation>
    <scope>NUCLEOTIDE SEQUENCE [LARGE SCALE GENOMIC DNA]</scope>
    <source>
        <strain evidence="12 13">NRRL Y-6702</strain>
    </source>
</reference>
<evidence type="ECO:0000256" key="3">
    <source>
        <dbReference type="ARBA" id="ARBA00022722"/>
    </source>
</evidence>
<evidence type="ECO:0008006" key="14">
    <source>
        <dbReference type="Google" id="ProtNLM"/>
    </source>
</evidence>
<dbReference type="Pfam" id="PF06087">
    <property type="entry name" value="Tyr-DNA_phospho"/>
    <property type="match status" value="1"/>
</dbReference>
<dbReference type="GO" id="GO:0003697">
    <property type="term" value="F:single-stranded DNA binding"/>
    <property type="evidence" value="ECO:0007669"/>
    <property type="project" value="TreeGrafter"/>
</dbReference>
<evidence type="ECO:0000256" key="8">
    <source>
        <dbReference type="ARBA" id="ARBA00023242"/>
    </source>
</evidence>
<dbReference type="GeneID" id="59234949"/>
<feature type="active site" description="Proton donor/acceptor" evidence="9">
    <location>
        <position position="408"/>
    </location>
</feature>
<evidence type="ECO:0000256" key="6">
    <source>
        <dbReference type="ARBA" id="ARBA00022839"/>
    </source>
</evidence>
<sequence>MNSSDCRKRVSERWSKVDYRVLGDGTSDLGESECSTDIEERDSKRVRQEIIDLTALDDEEEKSEGSAVVTPFRLMRSSIYDGGINSPHFITLEEILSSKSLKSCVLFSYQFGMDFLLEQFHTSVEKITIIGQRGTITPITSGRALEFVKKLDIVEIFMPPYTCHHSKMIVSFFKDDSCKIYMPSNNFTYEETNLPQQVCWCSPVLQRSNGMYSRNSSKFQDNLIDYLASYENNLINRRLIPVIKKLNFEPLKNVQFIYSTPSKKFASGFQLLADSLPRKTGTDEGDALKHYLCQSSTIGSAISKKTHGNLFTHVFIPYLEEIMTKSSKPLQTDTVLQEFNKRRIKPYILYPTVQEIQNSPAGWLSSGWFHFNRLKDVVHYDNLLKKLDAFYKQNPNDLSRERKATPCHSKFYFKSTTTNGEEKQNSQFDNLDWCIYTSSNLSLSAWGNLNGLPRNYEVGVLFVSDQNSLQCQSFNDVIYNRYRLKSRELKQPSVAPSTVIMVPFGLPPTKYDIEKGDEAFCMSKNYDLVDINGRAYET</sequence>
<evidence type="ECO:0000256" key="1">
    <source>
        <dbReference type="ARBA" id="ARBA00004123"/>
    </source>
</evidence>
<protein>
    <recommendedName>
        <fullName evidence="14">Tyrosyl-DNA phosphodiesterase 1</fullName>
    </recommendedName>
</protein>
<feature type="site" description="Interaction with DNA" evidence="11">
    <location>
        <position position="442"/>
    </location>
</feature>
<dbReference type="Proteomes" id="UP000509704">
    <property type="component" value="Chromosome 2"/>
</dbReference>
<accession>A0A7H9AXZ5</accession>
<evidence type="ECO:0000256" key="11">
    <source>
        <dbReference type="PIRSR" id="PIRSR610347-3"/>
    </source>
</evidence>
<dbReference type="Gene3D" id="3.30.870.10">
    <property type="entry name" value="Endonuclease Chain A"/>
    <property type="match status" value="2"/>
</dbReference>
<dbReference type="KEGG" id="zmk:HG535_0B03270"/>
<keyword evidence="3" id="KW-0540">Nuclease</keyword>